<gene>
    <name evidence="1" type="ORF">DVH24_016923</name>
</gene>
<sequence length="187" mass="20844">MVYWREVTADRSDQNVRESKLKKIEYSKHPHVCAIEGDWEGVKNYYEDKPDELLIPMTVCSDTVFHLAASCCSKAQGKEVLEMLINILRNSTIYDPRSALRKLNNTGNNTLHSVSLSGNVEAAEYLVINFNEPVELEGEVIISSSASSNYIENDALPLLETRNHLRETPLFRAAAIGQVLCSQTAGG</sequence>
<dbReference type="InterPro" id="IPR036770">
    <property type="entry name" value="Ankyrin_rpt-contain_sf"/>
</dbReference>
<proteinExistence type="predicted"/>
<accession>A0A498IRH5</accession>
<keyword evidence="2" id="KW-1185">Reference proteome</keyword>
<name>A0A498IRH5_MALDO</name>
<dbReference type="Proteomes" id="UP000290289">
    <property type="component" value="Chromosome 10"/>
</dbReference>
<dbReference type="Gene3D" id="1.25.40.20">
    <property type="entry name" value="Ankyrin repeat-containing domain"/>
    <property type="match status" value="1"/>
</dbReference>
<evidence type="ECO:0000313" key="2">
    <source>
        <dbReference type="Proteomes" id="UP000290289"/>
    </source>
</evidence>
<comment type="caution">
    <text evidence="1">The sequence shown here is derived from an EMBL/GenBank/DDBJ whole genome shotgun (WGS) entry which is preliminary data.</text>
</comment>
<evidence type="ECO:0000313" key="1">
    <source>
        <dbReference type="EMBL" id="RXH85870.1"/>
    </source>
</evidence>
<organism evidence="1 2">
    <name type="scientific">Malus domestica</name>
    <name type="common">Apple</name>
    <name type="synonym">Pyrus malus</name>
    <dbReference type="NCBI Taxonomy" id="3750"/>
    <lineage>
        <taxon>Eukaryota</taxon>
        <taxon>Viridiplantae</taxon>
        <taxon>Streptophyta</taxon>
        <taxon>Embryophyta</taxon>
        <taxon>Tracheophyta</taxon>
        <taxon>Spermatophyta</taxon>
        <taxon>Magnoliopsida</taxon>
        <taxon>eudicotyledons</taxon>
        <taxon>Gunneridae</taxon>
        <taxon>Pentapetalae</taxon>
        <taxon>rosids</taxon>
        <taxon>fabids</taxon>
        <taxon>Rosales</taxon>
        <taxon>Rosaceae</taxon>
        <taxon>Amygdaloideae</taxon>
        <taxon>Maleae</taxon>
        <taxon>Malus</taxon>
    </lineage>
</organism>
<reference evidence="1 2" key="1">
    <citation type="submission" date="2018-10" db="EMBL/GenBank/DDBJ databases">
        <title>A high-quality apple genome assembly.</title>
        <authorList>
            <person name="Hu J."/>
        </authorList>
    </citation>
    <scope>NUCLEOTIDE SEQUENCE [LARGE SCALE GENOMIC DNA]</scope>
    <source>
        <strain evidence="2">cv. HFTH1</strain>
        <tissue evidence="1">Young leaf</tissue>
    </source>
</reference>
<dbReference type="SUPFAM" id="SSF48403">
    <property type="entry name" value="Ankyrin repeat"/>
    <property type="match status" value="1"/>
</dbReference>
<dbReference type="STRING" id="3750.A0A498IRH5"/>
<protein>
    <submittedName>
        <fullName evidence="1">Uncharacterized protein</fullName>
    </submittedName>
</protein>
<dbReference type="EMBL" id="RDQH01000336">
    <property type="protein sequence ID" value="RXH85870.1"/>
    <property type="molecule type" value="Genomic_DNA"/>
</dbReference>
<dbReference type="AlphaFoldDB" id="A0A498IRH5"/>